<feature type="domain" description="3-hydroxybutyryl-CoA dehydrogenase reduced Rossmann-fold" evidence="4">
    <location>
        <begin position="351"/>
        <end position="415"/>
    </location>
</feature>
<dbReference type="Pfam" id="PF02737">
    <property type="entry name" value="3HCDH_N"/>
    <property type="match status" value="1"/>
</dbReference>
<protein>
    <submittedName>
        <fullName evidence="5">3-hydroxyacyl-CoA dehydrogenase</fullName>
        <ecNumber evidence="5">1.1.1.35</ecNumber>
    </submittedName>
</protein>
<evidence type="ECO:0000313" key="5">
    <source>
        <dbReference type="EMBL" id="NML18944.1"/>
    </source>
</evidence>
<feature type="domain" description="3-hydroxyacyl-CoA dehydrogenase NAD binding" evidence="3">
    <location>
        <begin position="11"/>
        <end position="187"/>
    </location>
</feature>
<reference evidence="5 6" key="1">
    <citation type="submission" date="2020-04" db="EMBL/GenBank/DDBJ databases">
        <title>Azohydromonas sp. isolated from soil.</title>
        <authorList>
            <person name="Dahal R.H."/>
        </authorList>
    </citation>
    <scope>NUCLEOTIDE SEQUENCE [LARGE SCALE GENOMIC DNA]</scope>
    <source>
        <strain evidence="5 6">G-1-1-14</strain>
    </source>
</reference>
<dbReference type="Proteomes" id="UP000574067">
    <property type="component" value="Unassembled WGS sequence"/>
</dbReference>
<dbReference type="EC" id="1.1.1.35" evidence="5"/>
<dbReference type="InterPro" id="IPR006176">
    <property type="entry name" value="3-OHacyl-CoA_DH_NAD-bd"/>
</dbReference>
<sequence length="501" mass="53443">MSFVIERGASVLVVGAGIMGAGIAQVAAQAGHPVLLFDLREGAATEAKARLGTSLEAVVAKGKLTAQAVAETLSRIEPIGTLEAAAPVRLVIEAVVEQLDAKRALFRQLESIVAEDCVLATNTSSISVTAIANGLKHPGRLVGMHFFNPVPLMKLVEVVSGLQTDPDVARIIHALATRWGKAPVYARSTPGFIVNRIARPYYAETLALLQEQAAAPAVLDACLRAAGFRMGPCELMDLIGHDTNFAVTQSVYEANFFDKRFVPSLVQRELVDGGLLGRKTGCGFHDYMPGAANPTVPVYEAVALPAGERLRVHGRGAVAERLCQVLTRACRSFQHCADSDWTGLEVQGAQLRVTDGRPATQLGAEVAVFDLPLTSVPGAVLAWAVSQRASTAWAEAAGQWLCALGWNAQRIADTPGLVVARTIAMLINEAADAVHQGVCDEDAADAAMKLGVNYPQGPFEWLANWSAAGVSRLLDSLDAHYRGERYRVSPALRQRTWKEST</sequence>
<dbReference type="Gene3D" id="1.10.1040.10">
    <property type="entry name" value="N-(1-d-carboxylethyl)-l-norvaline Dehydrogenase, domain 2"/>
    <property type="match status" value="1"/>
</dbReference>
<evidence type="ECO:0000259" key="3">
    <source>
        <dbReference type="Pfam" id="PF02737"/>
    </source>
</evidence>
<name>A0A848FI22_9BURK</name>
<gene>
    <name evidence="5" type="ORF">HHL10_28630</name>
</gene>
<dbReference type="RefSeq" id="WP_169163843.1">
    <property type="nucleotide sequence ID" value="NZ_JABBFW010000046.1"/>
</dbReference>
<dbReference type="SUPFAM" id="SSF48179">
    <property type="entry name" value="6-phosphogluconate dehydrogenase C-terminal domain-like"/>
    <property type="match status" value="2"/>
</dbReference>
<dbReference type="Gene3D" id="3.40.50.720">
    <property type="entry name" value="NAD(P)-binding Rossmann-like Domain"/>
    <property type="match status" value="1"/>
</dbReference>
<dbReference type="Pfam" id="PF00725">
    <property type="entry name" value="3HCDH"/>
    <property type="match status" value="2"/>
</dbReference>
<dbReference type="InterPro" id="IPR013328">
    <property type="entry name" value="6PGD_dom2"/>
</dbReference>
<evidence type="ECO:0000259" key="2">
    <source>
        <dbReference type="Pfam" id="PF00725"/>
    </source>
</evidence>
<dbReference type="PANTHER" id="PTHR48075">
    <property type="entry name" value="3-HYDROXYACYL-COA DEHYDROGENASE FAMILY PROTEIN"/>
    <property type="match status" value="1"/>
</dbReference>
<dbReference type="Pfam" id="PF18321">
    <property type="entry name" value="3HCDH_RFF"/>
    <property type="match status" value="1"/>
</dbReference>
<dbReference type="PANTHER" id="PTHR48075:SF5">
    <property type="entry name" value="3-HYDROXYBUTYRYL-COA DEHYDROGENASE"/>
    <property type="match status" value="1"/>
</dbReference>
<evidence type="ECO:0000259" key="4">
    <source>
        <dbReference type="Pfam" id="PF18321"/>
    </source>
</evidence>
<dbReference type="SUPFAM" id="SSF51735">
    <property type="entry name" value="NAD(P)-binding Rossmann-fold domains"/>
    <property type="match status" value="1"/>
</dbReference>
<dbReference type="InterPro" id="IPR036291">
    <property type="entry name" value="NAD(P)-bd_dom_sf"/>
</dbReference>
<dbReference type="EMBL" id="JABBFW010000046">
    <property type="protein sequence ID" value="NML18944.1"/>
    <property type="molecule type" value="Genomic_DNA"/>
</dbReference>
<dbReference type="InterPro" id="IPR006108">
    <property type="entry name" value="3HC_DH_C"/>
</dbReference>
<feature type="domain" description="3-hydroxyacyl-CoA dehydrogenase C-terminal" evidence="2">
    <location>
        <begin position="191"/>
        <end position="287"/>
    </location>
</feature>
<proteinExistence type="predicted"/>
<dbReference type="GO" id="GO:0006631">
    <property type="term" value="P:fatty acid metabolic process"/>
    <property type="evidence" value="ECO:0007669"/>
    <property type="project" value="InterPro"/>
</dbReference>
<dbReference type="InterPro" id="IPR041040">
    <property type="entry name" value="3HCDH_RFF"/>
</dbReference>
<evidence type="ECO:0000313" key="6">
    <source>
        <dbReference type="Proteomes" id="UP000574067"/>
    </source>
</evidence>
<organism evidence="5 6">
    <name type="scientific">Azohydromonas caseinilytica</name>
    <dbReference type="NCBI Taxonomy" id="2728836"/>
    <lineage>
        <taxon>Bacteria</taxon>
        <taxon>Pseudomonadati</taxon>
        <taxon>Pseudomonadota</taxon>
        <taxon>Betaproteobacteria</taxon>
        <taxon>Burkholderiales</taxon>
        <taxon>Sphaerotilaceae</taxon>
        <taxon>Azohydromonas</taxon>
    </lineage>
</organism>
<dbReference type="InterPro" id="IPR008927">
    <property type="entry name" value="6-PGluconate_DH-like_C_sf"/>
</dbReference>
<dbReference type="NCBIfam" id="NF006124">
    <property type="entry name" value="PRK08268.1"/>
    <property type="match status" value="1"/>
</dbReference>
<comment type="caution">
    <text evidence="5">The sequence shown here is derived from an EMBL/GenBank/DDBJ whole genome shotgun (WGS) entry which is preliminary data.</text>
</comment>
<dbReference type="Gene3D" id="1.10.1040.50">
    <property type="match status" value="1"/>
</dbReference>
<evidence type="ECO:0000256" key="1">
    <source>
        <dbReference type="ARBA" id="ARBA00023002"/>
    </source>
</evidence>
<dbReference type="FunFam" id="3.40.50.720:FF:000009">
    <property type="entry name" value="Fatty oxidation complex, alpha subunit"/>
    <property type="match status" value="1"/>
</dbReference>
<feature type="domain" description="3-hydroxyacyl-CoA dehydrogenase C-terminal" evidence="2">
    <location>
        <begin position="416"/>
        <end position="494"/>
    </location>
</feature>
<keyword evidence="1 5" id="KW-0560">Oxidoreductase</keyword>
<keyword evidence="6" id="KW-1185">Reference proteome</keyword>
<dbReference type="GO" id="GO:0003857">
    <property type="term" value="F:(3S)-3-hydroxyacyl-CoA dehydrogenase (NAD+) activity"/>
    <property type="evidence" value="ECO:0007669"/>
    <property type="project" value="UniProtKB-EC"/>
</dbReference>
<accession>A0A848FI22</accession>
<dbReference type="AlphaFoldDB" id="A0A848FI22"/>
<dbReference type="GO" id="GO:0070403">
    <property type="term" value="F:NAD+ binding"/>
    <property type="evidence" value="ECO:0007669"/>
    <property type="project" value="InterPro"/>
</dbReference>